<dbReference type="InterPro" id="IPR011041">
    <property type="entry name" value="Quinoprot_gluc/sorb_DH_b-prop"/>
</dbReference>
<sequence length="477" mass="52856">MTSSNASSDTSSASVSPTFYYIEHRCIVSFGAVFVWFAFCFNYFNFHQQCHRIDLYIVINFDCIGTVIFNRHRWCYRVGPGIVGFNHFVTEPVCFSQFNFSDGVEFCGGFYGRRIQRDDFLLHCFERVVIYLIFKQRYRSKQYSKHSKHSSFNHDYLITVNVQLGDTQWIIIIISFTISFTEQYSQFRLELRKQCFCIIVSDPNILIIIGGLFFSTIHVRHLFCISATGLATLNCDPNGYLIQSQTVNSATVQSLFRVNITTGASVVVKQAVGSGAPINAMGYNSLDNYLYAAIGTTPGNLLRIAANGDSQQLGSLDLTKAANSGDVDELGYYWASASGTDYVHEAAAGVPAARLGVRAARGRLGGGNFLWALGYDELLPLGNILSLNIYLLQFDRGSKGWTTVKTFGNVAGLIFDGKNVWGAVYASNDGYLYGSENYSGEIWRFPLPGNPNPVQKVSKGPASTNNDGARCIKAQGL</sequence>
<name>A0AAW0QVD6_9PEZI</name>
<feature type="transmembrane region" description="Helical" evidence="1">
    <location>
        <begin position="27"/>
        <end position="46"/>
    </location>
</feature>
<feature type="transmembrane region" description="Helical" evidence="1">
    <location>
        <begin position="195"/>
        <end position="214"/>
    </location>
</feature>
<dbReference type="Pfam" id="PF21959">
    <property type="entry name" value="DUF6923"/>
    <property type="match status" value="1"/>
</dbReference>
<feature type="domain" description="DUF6923" evidence="2">
    <location>
        <begin position="245"/>
        <end position="472"/>
    </location>
</feature>
<dbReference type="SUPFAM" id="SSF50952">
    <property type="entry name" value="Soluble quinoprotein glucose dehydrogenase"/>
    <property type="match status" value="1"/>
</dbReference>
<dbReference type="InterPro" id="IPR054215">
    <property type="entry name" value="DUF6923"/>
</dbReference>
<evidence type="ECO:0000313" key="4">
    <source>
        <dbReference type="Proteomes" id="UP001392437"/>
    </source>
</evidence>
<evidence type="ECO:0000259" key="2">
    <source>
        <dbReference type="Pfam" id="PF21959"/>
    </source>
</evidence>
<gene>
    <name evidence="3" type="ORF">PG999_009694</name>
</gene>
<keyword evidence="1" id="KW-0472">Membrane</keyword>
<dbReference type="AlphaFoldDB" id="A0AAW0QVD6"/>
<dbReference type="EMBL" id="JAQQWP010000008">
    <property type="protein sequence ID" value="KAK8106335.1"/>
    <property type="molecule type" value="Genomic_DNA"/>
</dbReference>
<organism evidence="3 4">
    <name type="scientific">Apiospora kogelbergensis</name>
    <dbReference type="NCBI Taxonomy" id="1337665"/>
    <lineage>
        <taxon>Eukaryota</taxon>
        <taxon>Fungi</taxon>
        <taxon>Dikarya</taxon>
        <taxon>Ascomycota</taxon>
        <taxon>Pezizomycotina</taxon>
        <taxon>Sordariomycetes</taxon>
        <taxon>Xylariomycetidae</taxon>
        <taxon>Amphisphaeriales</taxon>
        <taxon>Apiosporaceae</taxon>
        <taxon>Apiospora</taxon>
    </lineage>
</organism>
<reference evidence="3 4" key="1">
    <citation type="submission" date="2023-01" db="EMBL/GenBank/DDBJ databases">
        <title>Analysis of 21 Apiospora genomes using comparative genomics revels a genus with tremendous synthesis potential of carbohydrate active enzymes and secondary metabolites.</title>
        <authorList>
            <person name="Sorensen T."/>
        </authorList>
    </citation>
    <scope>NUCLEOTIDE SEQUENCE [LARGE SCALE GENOMIC DNA]</scope>
    <source>
        <strain evidence="3 4">CBS 117206</strain>
    </source>
</reference>
<protein>
    <submittedName>
        <fullName evidence="3">Proline rich protein 5MeD</fullName>
    </submittedName>
</protein>
<keyword evidence="1" id="KW-0812">Transmembrane</keyword>
<keyword evidence="1" id="KW-1133">Transmembrane helix</keyword>
<evidence type="ECO:0000313" key="3">
    <source>
        <dbReference type="EMBL" id="KAK8106335.1"/>
    </source>
</evidence>
<accession>A0AAW0QVD6</accession>
<keyword evidence="4" id="KW-1185">Reference proteome</keyword>
<proteinExistence type="predicted"/>
<evidence type="ECO:0000256" key="1">
    <source>
        <dbReference type="SAM" id="Phobius"/>
    </source>
</evidence>
<comment type="caution">
    <text evidence="3">The sequence shown here is derived from an EMBL/GenBank/DDBJ whole genome shotgun (WGS) entry which is preliminary data.</text>
</comment>
<dbReference type="Proteomes" id="UP001392437">
    <property type="component" value="Unassembled WGS sequence"/>
</dbReference>